<evidence type="ECO:0000313" key="1">
    <source>
        <dbReference type="EMBL" id="SDN58046.1"/>
    </source>
</evidence>
<dbReference type="AlphaFoldDB" id="A0A1H0CJK2"/>
<name>A0A1H0CJK2_9ACTO</name>
<dbReference type="Pfam" id="PF07751">
    <property type="entry name" value="Abi_2"/>
    <property type="match status" value="1"/>
</dbReference>
<proteinExistence type="predicted"/>
<accession>A0A1H0CJK2</accession>
<reference evidence="2" key="1">
    <citation type="submission" date="2016-10" db="EMBL/GenBank/DDBJ databases">
        <authorList>
            <person name="Varghese N."/>
            <person name="Submissions S."/>
        </authorList>
    </citation>
    <scope>NUCLEOTIDE SEQUENCE [LARGE SCALE GENOMIC DNA]</scope>
    <source>
        <strain evidence="2">DSM 27982</strain>
    </source>
</reference>
<gene>
    <name evidence="1" type="ORF">SAMN05216355_10742</name>
</gene>
<organism evidence="1 2">
    <name type="scientific">Actinomyces ruminicola</name>
    <dbReference type="NCBI Taxonomy" id="332524"/>
    <lineage>
        <taxon>Bacteria</taxon>
        <taxon>Bacillati</taxon>
        <taxon>Actinomycetota</taxon>
        <taxon>Actinomycetes</taxon>
        <taxon>Actinomycetales</taxon>
        <taxon>Actinomycetaceae</taxon>
        <taxon>Actinomyces</taxon>
    </lineage>
</organism>
<dbReference type="Proteomes" id="UP000198541">
    <property type="component" value="Unassembled WGS sequence"/>
</dbReference>
<evidence type="ECO:0000313" key="2">
    <source>
        <dbReference type="Proteomes" id="UP000198541"/>
    </source>
</evidence>
<protein>
    <submittedName>
        <fullName evidence="1">Abortive infection bacteriophage resistance protein</fullName>
    </submittedName>
</protein>
<keyword evidence="2" id="KW-1185">Reference proteome</keyword>
<dbReference type="RefSeq" id="WP_092535639.1">
    <property type="nucleotide sequence ID" value="NZ_FNIM01000007.1"/>
</dbReference>
<sequence length="311" mass="35596">MSKTWLSLQEQVARLHSRGLIIDDDEACLRFLSQVSYYRFSGYFRYWQRSPENGDNRFIKGANFSTIRETYETEQAVATLAFEAIQKLEILLRTTFAHHYAQHTSPEGALTRGMGLTQSPNPNEEPIEEHVLRDLDRSKEAYVSHYRDESKKGPQGKYLAEAYDHMPVWAISEALSFGTLSRCIQACSGTLILDHIASSLGVARAPLANQIRSLAYLRNRVAHHARIWNHSVLDAPPLPMNIKRRAKQNYGNFEPRSIFTIFVIMDKLQRESGISTTWLREDIWPLLARSPLTARGLLTPRKYGQMDLTVT</sequence>
<dbReference type="InterPro" id="IPR011664">
    <property type="entry name" value="Abi_system_AbiD/AbiF-like"/>
</dbReference>
<dbReference type="EMBL" id="FNIM01000007">
    <property type="protein sequence ID" value="SDN58046.1"/>
    <property type="molecule type" value="Genomic_DNA"/>
</dbReference>